<evidence type="ECO:0000313" key="5">
    <source>
        <dbReference type="Proteomes" id="UP000694393"/>
    </source>
</evidence>
<proteinExistence type="predicted"/>
<evidence type="ECO:0000313" key="4">
    <source>
        <dbReference type="Ensembl" id="ENSPCEP00000018875.1"/>
    </source>
</evidence>
<dbReference type="SMART" id="SM00406">
    <property type="entry name" value="IGv"/>
    <property type="match status" value="1"/>
</dbReference>
<dbReference type="AlphaFoldDB" id="A0A8C8SGY2"/>
<dbReference type="GO" id="GO:0002376">
    <property type="term" value="P:immune system process"/>
    <property type="evidence" value="ECO:0007669"/>
    <property type="project" value="UniProtKB-KW"/>
</dbReference>
<dbReference type="GO" id="GO:0005886">
    <property type="term" value="C:plasma membrane"/>
    <property type="evidence" value="ECO:0007669"/>
    <property type="project" value="TreeGrafter"/>
</dbReference>
<dbReference type="InterPro" id="IPR013783">
    <property type="entry name" value="Ig-like_fold"/>
</dbReference>
<dbReference type="PROSITE" id="PS50835">
    <property type="entry name" value="IG_LIKE"/>
    <property type="match status" value="1"/>
</dbReference>
<organism evidence="4 5">
    <name type="scientific">Pelusios castaneus</name>
    <name type="common">West African mud turtle</name>
    <dbReference type="NCBI Taxonomy" id="367368"/>
    <lineage>
        <taxon>Eukaryota</taxon>
        <taxon>Metazoa</taxon>
        <taxon>Chordata</taxon>
        <taxon>Craniata</taxon>
        <taxon>Vertebrata</taxon>
        <taxon>Euteleostomi</taxon>
        <taxon>Archelosauria</taxon>
        <taxon>Testudinata</taxon>
        <taxon>Testudines</taxon>
        <taxon>Pleurodira</taxon>
        <taxon>Pelomedusidae</taxon>
        <taxon>Pelusios</taxon>
    </lineage>
</organism>
<dbReference type="InterPro" id="IPR036179">
    <property type="entry name" value="Ig-like_dom_sf"/>
</dbReference>
<feature type="domain" description="Ig-like" evidence="3">
    <location>
        <begin position="19"/>
        <end position="111"/>
    </location>
</feature>
<reference evidence="4" key="1">
    <citation type="submission" date="2025-08" db="UniProtKB">
        <authorList>
            <consortium name="Ensembl"/>
        </authorList>
    </citation>
    <scope>IDENTIFICATION</scope>
</reference>
<evidence type="ECO:0000256" key="2">
    <source>
        <dbReference type="ARBA" id="ARBA00022859"/>
    </source>
</evidence>
<keyword evidence="5" id="KW-1185">Reference proteome</keyword>
<dbReference type="InterPro" id="IPR050413">
    <property type="entry name" value="TCR_beta_variable"/>
</dbReference>
<keyword evidence="1" id="KW-0732">Signal</keyword>
<dbReference type="GO" id="GO:0007166">
    <property type="term" value="P:cell surface receptor signaling pathway"/>
    <property type="evidence" value="ECO:0007669"/>
    <property type="project" value="TreeGrafter"/>
</dbReference>
<dbReference type="Gene3D" id="2.60.40.10">
    <property type="entry name" value="Immunoglobulins"/>
    <property type="match status" value="1"/>
</dbReference>
<dbReference type="SUPFAM" id="SSF48726">
    <property type="entry name" value="Immunoglobulin"/>
    <property type="match status" value="1"/>
</dbReference>
<dbReference type="InterPro" id="IPR007110">
    <property type="entry name" value="Ig-like_dom"/>
</dbReference>
<reference evidence="4" key="2">
    <citation type="submission" date="2025-09" db="UniProtKB">
        <authorList>
            <consortium name="Ensembl"/>
        </authorList>
    </citation>
    <scope>IDENTIFICATION</scope>
</reference>
<dbReference type="Pfam" id="PF07686">
    <property type="entry name" value="V-set"/>
    <property type="match status" value="1"/>
</dbReference>
<dbReference type="PANTHER" id="PTHR23268">
    <property type="entry name" value="T-CELL RECEPTOR BETA CHAIN"/>
    <property type="match status" value="1"/>
</dbReference>
<dbReference type="InterPro" id="IPR013106">
    <property type="entry name" value="Ig_V-set"/>
</dbReference>
<evidence type="ECO:0000256" key="1">
    <source>
        <dbReference type="ARBA" id="ARBA00022729"/>
    </source>
</evidence>
<name>A0A8C8SGY2_9SAUR</name>
<accession>A0A8C8SGY2</accession>
<sequence length="142" mass="15936">LWGDGLQCICTHVVSCFFPGVGSTNVEQLPFFTGVPGESRTLQCMLKNAEYYHMYWYRQKGGRKLEGLFYSGMNGPGNNFTAEPMTALRMNRSWQLTWNSLSQSDSAMYYCACSTAHLGGLNLLHIYTGLSLSQLKLLLKSK</sequence>
<protein>
    <recommendedName>
        <fullName evidence="3">Ig-like domain-containing protein</fullName>
    </recommendedName>
</protein>
<dbReference type="CDD" id="cd00099">
    <property type="entry name" value="IgV"/>
    <property type="match status" value="1"/>
</dbReference>
<keyword evidence="2" id="KW-0391">Immunity</keyword>
<dbReference type="Ensembl" id="ENSPCET00000019510.1">
    <property type="protein sequence ID" value="ENSPCEP00000018875.1"/>
    <property type="gene ID" value="ENSPCEG00000014691.1"/>
</dbReference>
<evidence type="ECO:0000259" key="3">
    <source>
        <dbReference type="PROSITE" id="PS50835"/>
    </source>
</evidence>
<dbReference type="Proteomes" id="UP000694393">
    <property type="component" value="Unplaced"/>
</dbReference>